<feature type="transmembrane region" description="Helical" evidence="1">
    <location>
        <begin position="102"/>
        <end position="121"/>
    </location>
</feature>
<dbReference type="PANTHER" id="PTHR40448:SF1">
    <property type="entry name" value="TWO-COMPONENT SENSOR HISTIDINE KINASE"/>
    <property type="match status" value="1"/>
</dbReference>
<dbReference type="SUPFAM" id="SSF55874">
    <property type="entry name" value="ATPase domain of HSP90 chaperone/DNA topoisomerase II/histidine kinase"/>
    <property type="match status" value="1"/>
</dbReference>
<dbReference type="EMBL" id="CABHNA010000003">
    <property type="protein sequence ID" value="VUW91232.1"/>
    <property type="molecule type" value="Genomic_DNA"/>
</dbReference>
<dbReference type="AlphaFoldDB" id="A0A564S858"/>
<dbReference type="Pfam" id="PF14501">
    <property type="entry name" value="HATPase_c_5"/>
    <property type="match status" value="1"/>
</dbReference>
<evidence type="ECO:0000313" key="4">
    <source>
        <dbReference type="Proteomes" id="UP000363661"/>
    </source>
</evidence>
<organism evidence="3 4">
    <name type="scientific">[Ruminococcus] torques</name>
    <dbReference type="NCBI Taxonomy" id="33039"/>
    <lineage>
        <taxon>Bacteria</taxon>
        <taxon>Bacillati</taxon>
        <taxon>Bacillota</taxon>
        <taxon>Clostridia</taxon>
        <taxon>Lachnospirales</taxon>
        <taxon>Lachnospiraceae</taxon>
        <taxon>Mediterraneibacter</taxon>
    </lineage>
</organism>
<dbReference type="InterPro" id="IPR032834">
    <property type="entry name" value="NatK-like_C"/>
</dbReference>
<evidence type="ECO:0000259" key="2">
    <source>
        <dbReference type="Pfam" id="PF14501"/>
    </source>
</evidence>
<name>A0A564S858_9FIRM</name>
<feature type="domain" description="Sensor histidine kinase NatK-like C-terminal" evidence="2">
    <location>
        <begin position="240"/>
        <end position="337"/>
    </location>
</feature>
<reference evidence="3 4" key="1">
    <citation type="submission" date="2019-07" db="EMBL/GenBank/DDBJ databases">
        <authorList>
            <person name="Hibberd C M."/>
            <person name="Gehrig L. J."/>
            <person name="Chang H.-W."/>
            <person name="Venkatesh S."/>
        </authorList>
    </citation>
    <scope>NUCLEOTIDE SEQUENCE [LARGE SCALE GENOMIC DNA]</scope>
    <source>
        <strain evidence="3">Ruminococcus_torques_SSTS_Bg7063</strain>
    </source>
</reference>
<evidence type="ECO:0000313" key="3">
    <source>
        <dbReference type="EMBL" id="VUW91232.1"/>
    </source>
</evidence>
<proteinExistence type="predicted"/>
<keyword evidence="1" id="KW-0472">Membrane</keyword>
<feature type="transmembrane region" description="Helical" evidence="1">
    <location>
        <begin position="32"/>
        <end position="50"/>
    </location>
</feature>
<dbReference type="Proteomes" id="UP000363661">
    <property type="component" value="Unassembled WGS sequence"/>
</dbReference>
<keyword evidence="4" id="KW-1185">Reference proteome</keyword>
<dbReference type="PANTHER" id="PTHR40448">
    <property type="entry name" value="TWO-COMPONENT SENSOR HISTIDINE KINASE"/>
    <property type="match status" value="1"/>
</dbReference>
<protein>
    <recommendedName>
        <fullName evidence="2">Sensor histidine kinase NatK-like C-terminal domain-containing protein</fullName>
    </recommendedName>
</protein>
<accession>A0A564S858</accession>
<feature type="transmembrane region" description="Helical" evidence="1">
    <location>
        <begin position="71"/>
        <end position="90"/>
    </location>
</feature>
<evidence type="ECO:0000256" key="1">
    <source>
        <dbReference type="SAM" id="Phobius"/>
    </source>
</evidence>
<dbReference type="GO" id="GO:0042802">
    <property type="term" value="F:identical protein binding"/>
    <property type="evidence" value="ECO:0007669"/>
    <property type="project" value="TreeGrafter"/>
</dbReference>
<gene>
    <name evidence="3" type="ORF">RTSSTS7063_02866</name>
</gene>
<dbReference type="CDD" id="cd16935">
    <property type="entry name" value="HATPase_AgrC-ComD-like"/>
    <property type="match status" value="1"/>
</dbReference>
<dbReference type="InterPro" id="IPR036890">
    <property type="entry name" value="HATPase_C_sf"/>
</dbReference>
<keyword evidence="1" id="KW-1133">Transmembrane helix</keyword>
<sequence>MITDLLRIPLLTIRGVYEKTDVMHTNVLGVRNYWECIWNLLIIFIFIFVYRKWKTQIQIFVKKMENSWKMALFILCIDISVLFLVMWMAGFFDGGYYSNFNLITNVLLILILLLLFIIYVFRSMYRYNKLEKTSLVEQKEILTKEYQFIRTYCEQEAKRLHEVKHTYLYLLNCIEEETLESAKECLNTHLENTKNREWKIWTGFMDLDCILNYEYERMQKQKIKFTQKIELYKLPVKGEDMMIIMGNLLENAIEASMKCQIEERRIELTIQQINEIVFLDVKNSISDAANLNGLQSQKADKIMHGWGVKNIKQIVDENHGEIQCTCKDGMFDVNIIFMEDKEYE</sequence>
<dbReference type="Gene3D" id="3.30.565.10">
    <property type="entry name" value="Histidine kinase-like ATPase, C-terminal domain"/>
    <property type="match status" value="1"/>
</dbReference>
<keyword evidence="1" id="KW-0812">Transmembrane</keyword>